<accession>A0A6H1ZTF2</accession>
<reference evidence="2" key="1">
    <citation type="submission" date="2020-03" db="EMBL/GenBank/DDBJ databases">
        <title>The deep terrestrial virosphere.</title>
        <authorList>
            <person name="Holmfeldt K."/>
            <person name="Nilsson E."/>
            <person name="Simone D."/>
            <person name="Lopez-Fernandez M."/>
            <person name="Wu X."/>
            <person name="de Brujin I."/>
            <person name="Lundin D."/>
            <person name="Andersson A."/>
            <person name="Bertilsson S."/>
            <person name="Dopson M."/>
        </authorList>
    </citation>
    <scope>NUCLEOTIDE SEQUENCE</scope>
    <source>
        <strain evidence="2">TM448A01829</strain>
    </source>
</reference>
<dbReference type="EMBL" id="MT144205">
    <property type="protein sequence ID" value="QJA50597.1"/>
    <property type="molecule type" value="Genomic_DNA"/>
</dbReference>
<dbReference type="InterPro" id="IPR006944">
    <property type="entry name" value="Phage/GTA_portal"/>
</dbReference>
<evidence type="ECO:0000313" key="2">
    <source>
        <dbReference type="EMBL" id="QJA50597.1"/>
    </source>
</evidence>
<dbReference type="AlphaFoldDB" id="A0A6H1ZTF2"/>
<evidence type="ECO:0000256" key="1">
    <source>
        <dbReference type="SAM" id="MobiDB-lite"/>
    </source>
</evidence>
<dbReference type="Pfam" id="PF04860">
    <property type="entry name" value="Phage_portal"/>
    <property type="match status" value="1"/>
</dbReference>
<sequence length="652" mass="74573">MKFLDKIAIGILKKTFSGNYSLSDPTFVRAFEILGRKEDYVGAIYAAIDTWGLYFSKAVFRLYKEGEKTEELKKHDALKLFKRPNSYQQWWEIAYKIAAHWGLWGSSFIYIIRDSKKKPVAYQQLQPLFIKRISKTKVLDYYDYDDGKTKKEIAPEDIIDLRYPHPNSELDGHPILSSVLDQKEVQALQMGYMRKFYEKGGFVGLAFSTTTEMKKVNFDRILAMLEDRYSGKDNAFGVGLFDSGLQPLKDPYSIRDMDMSNSRKLTKDDIYEAWKVSRIHVGGGEAANRASNDAAIYQFTSGVIDPVLTYVDAVLTGYVRREFGSDLMIEHDTLAPRDMEGKIKFYEFGLKNAIITINEVRDEEQWDKLPYELADVPLLNVGGGAIRIDQAKMIGSESEKEKSPEGSPVKNTNPIQNSLDDYHTLKWKQFDRHYQRSARRFNTAIDGYTDSQRRRILEAVKDNFVVEGVFNLEEEDMILWQLLEIEVMSIFEAGYRYGAFQYDISPTFNPTLFNETFNKIGQNSLSLNSTTLGLLNNFNGMPKDEVSDKLNGIYGSRGEQLAFTATSSALNSGILQAMRDAGLFNKIWITMRDSRVRDTKFENHIKMDGVKIPINDYFNVSSRKGFDLMLYPGDPNGSPENLINDRCTIIGE</sequence>
<protein>
    <submittedName>
        <fullName evidence="2">Putative portal protein</fullName>
    </submittedName>
</protein>
<name>A0A6H1ZTF2_9ZZZZ</name>
<proteinExistence type="predicted"/>
<organism evidence="2">
    <name type="scientific">viral metagenome</name>
    <dbReference type="NCBI Taxonomy" id="1070528"/>
    <lineage>
        <taxon>unclassified sequences</taxon>
        <taxon>metagenomes</taxon>
        <taxon>organismal metagenomes</taxon>
    </lineage>
</organism>
<feature type="region of interest" description="Disordered" evidence="1">
    <location>
        <begin position="395"/>
        <end position="417"/>
    </location>
</feature>
<gene>
    <name evidence="2" type="ORF">TM448A01829_0012</name>
</gene>